<evidence type="ECO:0000256" key="3">
    <source>
        <dbReference type="ARBA" id="ARBA00023015"/>
    </source>
</evidence>
<feature type="compositionally biased region" description="Basic residues" evidence="8">
    <location>
        <begin position="103"/>
        <end position="114"/>
    </location>
</feature>
<feature type="domain" description="Zn(2)-C6 fungal-type" evidence="9">
    <location>
        <begin position="68"/>
        <end position="99"/>
    </location>
</feature>
<dbReference type="EMBL" id="SEOQ01000318">
    <property type="protein sequence ID" value="TFY65683.1"/>
    <property type="molecule type" value="Genomic_DNA"/>
</dbReference>
<dbReference type="PANTHER" id="PTHR47659">
    <property type="entry name" value="ZN(II)2CYS6 TRANSCRIPTION FACTOR (EUROFUNG)-RELATED"/>
    <property type="match status" value="1"/>
</dbReference>
<dbReference type="GO" id="GO:0008270">
    <property type="term" value="F:zinc ion binding"/>
    <property type="evidence" value="ECO:0007669"/>
    <property type="project" value="InterPro"/>
</dbReference>
<feature type="region of interest" description="Disordered" evidence="8">
    <location>
        <begin position="1"/>
        <end position="29"/>
    </location>
</feature>
<protein>
    <recommendedName>
        <fullName evidence="7">Transcription activator of gluconeogenesis ERT1</fullName>
    </recommendedName>
</protein>
<dbReference type="SUPFAM" id="SSF57701">
    <property type="entry name" value="Zn2/Cys6 DNA-binding domain"/>
    <property type="match status" value="1"/>
</dbReference>
<dbReference type="InterPro" id="IPR001138">
    <property type="entry name" value="Zn2Cys6_DnaBD"/>
</dbReference>
<feature type="region of interest" description="Disordered" evidence="8">
    <location>
        <begin position="99"/>
        <end position="122"/>
    </location>
</feature>
<dbReference type="PANTHER" id="PTHR47659:SF7">
    <property type="entry name" value="FUNGAL TRANSCRIPTIONAL REGULATORY PROTEIN, N-TERMINAL DOMAIN-CONTAINING PROTEIN"/>
    <property type="match status" value="1"/>
</dbReference>
<organism evidence="10 11">
    <name type="scientific">Dentipellis fragilis</name>
    <dbReference type="NCBI Taxonomy" id="205917"/>
    <lineage>
        <taxon>Eukaryota</taxon>
        <taxon>Fungi</taxon>
        <taxon>Dikarya</taxon>
        <taxon>Basidiomycota</taxon>
        <taxon>Agaricomycotina</taxon>
        <taxon>Agaricomycetes</taxon>
        <taxon>Russulales</taxon>
        <taxon>Hericiaceae</taxon>
        <taxon>Dentipellis</taxon>
    </lineage>
</organism>
<comment type="caution">
    <text evidence="10">The sequence shown here is derived from an EMBL/GenBank/DDBJ whole genome shotgun (WGS) entry which is preliminary data.</text>
</comment>
<dbReference type="CDD" id="cd00067">
    <property type="entry name" value="GAL4"/>
    <property type="match status" value="1"/>
</dbReference>
<keyword evidence="6" id="KW-0539">Nucleus</keyword>
<feature type="region of interest" description="Disordered" evidence="8">
    <location>
        <begin position="259"/>
        <end position="288"/>
    </location>
</feature>
<dbReference type="STRING" id="205917.A0A4Y9YVI8"/>
<keyword evidence="5" id="KW-0804">Transcription</keyword>
<keyword evidence="11" id="KW-1185">Reference proteome</keyword>
<evidence type="ECO:0000259" key="9">
    <source>
        <dbReference type="PROSITE" id="PS50048"/>
    </source>
</evidence>
<evidence type="ECO:0000256" key="1">
    <source>
        <dbReference type="ARBA" id="ARBA00022723"/>
    </source>
</evidence>
<gene>
    <name evidence="10" type="ORF">EVG20_g5404</name>
</gene>
<dbReference type="OrthoDB" id="5575144at2759"/>
<proteinExistence type="predicted"/>
<evidence type="ECO:0000256" key="4">
    <source>
        <dbReference type="ARBA" id="ARBA00023125"/>
    </source>
</evidence>
<dbReference type="PROSITE" id="PS50048">
    <property type="entry name" value="ZN2_CY6_FUNGAL_2"/>
    <property type="match status" value="1"/>
</dbReference>
<accession>A0A4Y9YVI8</accession>
<dbReference type="GO" id="GO:0000981">
    <property type="term" value="F:DNA-binding transcription factor activity, RNA polymerase II-specific"/>
    <property type="evidence" value="ECO:0007669"/>
    <property type="project" value="InterPro"/>
</dbReference>
<evidence type="ECO:0000313" key="10">
    <source>
        <dbReference type="EMBL" id="TFY65683.1"/>
    </source>
</evidence>
<dbReference type="Proteomes" id="UP000298327">
    <property type="component" value="Unassembled WGS sequence"/>
</dbReference>
<keyword evidence="4" id="KW-0238">DNA-binding</keyword>
<keyword evidence="1" id="KW-0479">Metal-binding</keyword>
<evidence type="ECO:0000256" key="7">
    <source>
        <dbReference type="ARBA" id="ARBA00040903"/>
    </source>
</evidence>
<dbReference type="InterPro" id="IPR050335">
    <property type="entry name" value="ERT1_acuK_gluconeogen_tf"/>
</dbReference>
<dbReference type="InterPro" id="IPR036864">
    <property type="entry name" value="Zn2-C6_fun-type_DNA-bd_sf"/>
</dbReference>
<dbReference type="AlphaFoldDB" id="A0A4Y9YVI8"/>
<keyword evidence="2" id="KW-0862">Zinc</keyword>
<evidence type="ECO:0000256" key="2">
    <source>
        <dbReference type="ARBA" id="ARBA00022833"/>
    </source>
</evidence>
<dbReference type="GO" id="GO:0003677">
    <property type="term" value="F:DNA binding"/>
    <property type="evidence" value="ECO:0007669"/>
    <property type="project" value="UniProtKB-KW"/>
</dbReference>
<evidence type="ECO:0000313" key="11">
    <source>
        <dbReference type="Proteomes" id="UP000298327"/>
    </source>
</evidence>
<dbReference type="Gene3D" id="4.10.240.10">
    <property type="entry name" value="Zn(2)-C6 fungal-type DNA-binding domain"/>
    <property type="match status" value="1"/>
</dbReference>
<sequence>MASVRGQSGEADEEPQHDNSPSADSVQPQMTMHSVSYSSMPMHMYPFAPGMMPNAPQIRSKRRQVKNACTNCQKACKKCDDARPCLRCVKYGIGEECVDSQRKERKKGIKRGPYKKRDGKNNNVEQQLDNAVPHGMGMPPGMPPASVPPTMPYMGQMGYPPPYYGQYPAVPPPKPGEAPAYYPQFYLAPVPHPPPPGQDGDAVGYGQPQPQYYPATFIAPYAQPYPPTYMMPPHHRPDAQMAMHNGPYGYPMYPKPPSAGGSIGRDGAGRVTWATDEMTRRRGRAREF</sequence>
<dbReference type="SMART" id="SM00066">
    <property type="entry name" value="GAL4"/>
    <property type="match status" value="1"/>
</dbReference>
<evidence type="ECO:0000256" key="8">
    <source>
        <dbReference type="SAM" id="MobiDB-lite"/>
    </source>
</evidence>
<keyword evidence="3" id="KW-0805">Transcription regulation</keyword>
<evidence type="ECO:0000256" key="5">
    <source>
        <dbReference type="ARBA" id="ARBA00023163"/>
    </source>
</evidence>
<feature type="compositionally biased region" description="Polar residues" evidence="8">
    <location>
        <begin position="18"/>
        <end position="29"/>
    </location>
</feature>
<reference evidence="10 11" key="1">
    <citation type="submission" date="2019-02" db="EMBL/GenBank/DDBJ databases">
        <title>Genome sequencing of the rare red list fungi Dentipellis fragilis.</title>
        <authorList>
            <person name="Buettner E."/>
            <person name="Kellner H."/>
        </authorList>
    </citation>
    <scope>NUCLEOTIDE SEQUENCE [LARGE SCALE GENOMIC DNA]</scope>
    <source>
        <strain evidence="10 11">DSM 105465</strain>
    </source>
</reference>
<feature type="compositionally biased region" description="Basic and acidic residues" evidence="8">
    <location>
        <begin position="277"/>
        <end position="288"/>
    </location>
</feature>
<name>A0A4Y9YVI8_9AGAM</name>
<evidence type="ECO:0000256" key="6">
    <source>
        <dbReference type="ARBA" id="ARBA00023242"/>
    </source>
</evidence>